<keyword evidence="2" id="KW-1185">Reference proteome</keyword>
<dbReference type="EMBL" id="JBHSCX010000005">
    <property type="protein sequence ID" value="MFC4362242.1"/>
    <property type="molecule type" value="Genomic_DNA"/>
</dbReference>
<protein>
    <submittedName>
        <fullName evidence="1">Uncharacterized protein</fullName>
    </submittedName>
</protein>
<comment type="caution">
    <text evidence="1">The sequence shown here is derived from an EMBL/GenBank/DDBJ whole genome shotgun (WGS) entry which is preliminary data.</text>
</comment>
<evidence type="ECO:0000313" key="1">
    <source>
        <dbReference type="EMBL" id="MFC4362242.1"/>
    </source>
</evidence>
<evidence type="ECO:0000313" key="2">
    <source>
        <dbReference type="Proteomes" id="UP001595840"/>
    </source>
</evidence>
<dbReference type="RefSeq" id="WP_290265537.1">
    <property type="nucleotide sequence ID" value="NZ_JAUFQG010000006.1"/>
</dbReference>
<dbReference type="Proteomes" id="UP001595840">
    <property type="component" value="Unassembled WGS sequence"/>
</dbReference>
<organism evidence="1 2">
    <name type="scientific">Simiduia curdlanivorans</name>
    <dbReference type="NCBI Taxonomy" id="1492769"/>
    <lineage>
        <taxon>Bacteria</taxon>
        <taxon>Pseudomonadati</taxon>
        <taxon>Pseudomonadota</taxon>
        <taxon>Gammaproteobacteria</taxon>
        <taxon>Cellvibrionales</taxon>
        <taxon>Cellvibrionaceae</taxon>
        <taxon>Simiduia</taxon>
    </lineage>
</organism>
<name>A0ABV8V360_9GAMM</name>
<reference evidence="2" key="1">
    <citation type="journal article" date="2019" name="Int. J. Syst. Evol. Microbiol.">
        <title>The Global Catalogue of Microorganisms (GCM) 10K type strain sequencing project: providing services to taxonomists for standard genome sequencing and annotation.</title>
        <authorList>
            <consortium name="The Broad Institute Genomics Platform"/>
            <consortium name="The Broad Institute Genome Sequencing Center for Infectious Disease"/>
            <person name="Wu L."/>
            <person name="Ma J."/>
        </authorList>
    </citation>
    <scope>NUCLEOTIDE SEQUENCE [LARGE SCALE GENOMIC DNA]</scope>
    <source>
        <strain evidence="2">CECT 8570</strain>
    </source>
</reference>
<sequence>MYIDYENPEQYFIGEPASVSTVMLGKTKRKLFPIDISIWQTVEKVQEAEIDGALKKIQYIYTGIEISGAITDKNIIQGFTAIDAQIGIVAFLHHHISEQVKKSGLNIYVNNYAGEEWCKVDVEEMFLGLVREN</sequence>
<accession>A0ABV8V360</accession>
<proteinExistence type="predicted"/>
<gene>
    <name evidence="1" type="ORF">ACFOX3_08010</name>
</gene>